<dbReference type="RefSeq" id="XP_042997254.1">
    <property type="nucleotide sequence ID" value="XM_043141320.1"/>
</dbReference>
<evidence type="ECO:0000313" key="3">
    <source>
        <dbReference type="Proteomes" id="UP000027002"/>
    </source>
</evidence>
<dbReference type="AlphaFoldDB" id="A0A8E5MHE5"/>
<evidence type="ECO:0000313" key="2">
    <source>
        <dbReference type="EMBL" id="QUC19581.1"/>
    </source>
</evidence>
<dbReference type="KEGG" id="uvi:66064600"/>
<gene>
    <name evidence="2" type="ORF">UV8b_03822</name>
</gene>
<protein>
    <recommendedName>
        <fullName evidence="1">DUF7730 domain-containing protein</fullName>
    </recommendedName>
</protein>
<organism evidence="2 3">
    <name type="scientific">Ustilaginoidea virens</name>
    <name type="common">Rice false smut fungus</name>
    <name type="synonym">Villosiclava virens</name>
    <dbReference type="NCBI Taxonomy" id="1159556"/>
    <lineage>
        <taxon>Eukaryota</taxon>
        <taxon>Fungi</taxon>
        <taxon>Dikarya</taxon>
        <taxon>Ascomycota</taxon>
        <taxon>Pezizomycotina</taxon>
        <taxon>Sordariomycetes</taxon>
        <taxon>Hypocreomycetidae</taxon>
        <taxon>Hypocreales</taxon>
        <taxon>Clavicipitaceae</taxon>
        <taxon>Ustilaginoidea</taxon>
    </lineage>
</organism>
<proteinExistence type="predicted"/>
<name>A0A8E5MHE5_USTVR</name>
<dbReference type="Pfam" id="PF24864">
    <property type="entry name" value="DUF7730"/>
    <property type="match status" value="1"/>
</dbReference>
<dbReference type="InterPro" id="IPR056632">
    <property type="entry name" value="DUF7730"/>
</dbReference>
<dbReference type="OrthoDB" id="4757095at2759"/>
<keyword evidence="3" id="KW-1185">Reference proteome</keyword>
<dbReference type="EMBL" id="CP072755">
    <property type="protein sequence ID" value="QUC19581.1"/>
    <property type="molecule type" value="Genomic_DNA"/>
</dbReference>
<sequence length="369" mass="40787">MPLSPGPDMSDTTARRLSNHFFRLPIELRHHVYSYIVPSRVHVHLGKRGTLCVSTCVNPASRGDRFCFDRRSTGDPSAEVWGRRLNSSWGSHWRCEEVALASGLDPVDVGAHHHDSARALMSTCKQIYQDVAYLMAVHLAIHITDIATLDFLLDPANAAAGTTSASNLFARTFPLTRNLTLAFRLSPKVYQDIAALSSQPELSNGPSPAHMWMRVWRKTAGMASLRTLDITIDHGSKSSWSTLDEQAVLSTLLPLASAPPRLALTIHVPHSPASPAPGPRSEGRPDLIPILSRVERYARQRFFTEKRQDGSVGLVYEEDAQKMMDIPGQDAAEMQRAAEWIMHIWFQGVDLDYLAMTESCDGGMSHVGA</sequence>
<dbReference type="Proteomes" id="UP000027002">
    <property type="component" value="Chromosome 3"/>
</dbReference>
<dbReference type="GeneID" id="66064600"/>
<evidence type="ECO:0000259" key="1">
    <source>
        <dbReference type="Pfam" id="PF24864"/>
    </source>
</evidence>
<reference evidence="2" key="1">
    <citation type="submission" date="2020-03" db="EMBL/GenBank/DDBJ databases">
        <title>A mixture of massive structural variations and highly conserved coding sequences in Ustilaginoidea virens genome.</title>
        <authorList>
            <person name="Zhang K."/>
            <person name="Zhao Z."/>
            <person name="Zhang Z."/>
            <person name="Li Y."/>
            <person name="Hsiang T."/>
            <person name="Sun W."/>
        </authorList>
    </citation>
    <scope>NUCLEOTIDE SEQUENCE</scope>
    <source>
        <strain evidence="2">UV-8b</strain>
    </source>
</reference>
<accession>A0A8E5MHE5</accession>
<feature type="domain" description="DUF7730" evidence="1">
    <location>
        <begin position="20"/>
        <end position="243"/>
    </location>
</feature>